<dbReference type="OrthoDB" id="674604at2759"/>
<name>A0A8E2DYA3_9PEZI</name>
<reference evidence="2 3" key="1">
    <citation type="journal article" date="2016" name="Nat. Commun.">
        <title>Ectomycorrhizal ecology is imprinted in the genome of the dominant symbiotic fungus Cenococcum geophilum.</title>
        <authorList>
            <consortium name="DOE Joint Genome Institute"/>
            <person name="Peter M."/>
            <person name="Kohler A."/>
            <person name="Ohm R.A."/>
            <person name="Kuo A."/>
            <person name="Krutzmann J."/>
            <person name="Morin E."/>
            <person name="Arend M."/>
            <person name="Barry K.W."/>
            <person name="Binder M."/>
            <person name="Choi C."/>
            <person name="Clum A."/>
            <person name="Copeland A."/>
            <person name="Grisel N."/>
            <person name="Haridas S."/>
            <person name="Kipfer T."/>
            <person name="LaButti K."/>
            <person name="Lindquist E."/>
            <person name="Lipzen A."/>
            <person name="Maire R."/>
            <person name="Meier B."/>
            <person name="Mihaltcheva S."/>
            <person name="Molinier V."/>
            <person name="Murat C."/>
            <person name="Poggeler S."/>
            <person name="Quandt C.A."/>
            <person name="Sperisen C."/>
            <person name="Tritt A."/>
            <person name="Tisserant E."/>
            <person name="Crous P.W."/>
            <person name="Henrissat B."/>
            <person name="Nehls U."/>
            <person name="Egli S."/>
            <person name="Spatafora J.W."/>
            <person name="Grigoriev I.V."/>
            <person name="Martin F.M."/>
        </authorList>
    </citation>
    <scope>NUCLEOTIDE SEQUENCE [LARGE SCALE GENOMIC DNA]</scope>
    <source>
        <strain evidence="2 3">CBS 459.81</strain>
    </source>
</reference>
<feature type="non-terminal residue" evidence="2">
    <location>
        <position position="1"/>
    </location>
</feature>
<dbReference type="GO" id="GO:0043531">
    <property type="term" value="F:ADP binding"/>
    <property type="evidence" value="ECO:0007669"/>
    <property type="project" value="InterPro"/>
</dbReference>
<accession>A0A8E2DYA3</accession>
<dbReference type="Gene3D" id="3.40.50.1820">
    <property type="entry name" value="alpha/beta hydrolase"/>
    <property type="match status" value="1"/>
</dbReference>
<organism evidence="2 3">
    <name type="scientific">Lepidopterella palustris CBS 459.81</name>
    <dbReference type="NCBI Taxonomy" id="1314670"/>
    <lineage>
        <taxon>Eukaryota</taxon>
        <taxon>Fungi</taxon>
        <taxon>Dikarya</taxon>
        <taxon>Ascomycota</taxon>
        <taxon>Pezizomycotina</taxon>
        <taxon>Dothideomycetes</taxon>
        <taxon>Pleosporomycetidae</taxon>
        <taxon>Mytilinidiales</taxon>
        <taxon>Argynnaceae</taxon>
        <taxon>Lepidopterella</taxon>
    </lineage>
</organism>
<dbReference type="InterPro" id="IPR011990">
    <property type="entry name" value="TPR-like_helical_dom_sf"/>
</dbReference>
<gene>
    <name evidence="2" type="ORF">K432DRAFT_472063</name>
</gene>
<dbReference type="SUPFAM" id="SSF53474">
    <property type="entry name" value="alpha/beta-Hydrolases"/>
    <property type="match status" value="1"/>
</dbReference>
<dbReference type="PANTHER" id="PTHR46082:SF6">
    <property type="entry name" value="AAA+ ATPASE DOMAIN-CONTAINING PROTEIN-RELATED"/>
    <property type="match status" value="1"/>
</dbReference>
<feature type="domain" description="NB-ARC" evidence="1">
    <location>
        <begin position="362"/>
        <end position="536"/>
    </location>
</feature>
<dbReference type="AlphaFoldDB" id="A0A8E2DYA3"/>
<dbReference type="InterPro" id="IPR002182">
    <property type="entry name" value="NB-ARC"/>
</dbReference>
<dbReference type="SUPFAM" id="SSF48452">
    <property type="entry name" value="TPR-like"/>
    <property type="match status" value="1"/>
</dbReference>
<evidence type="ECO:0000313" key="2">
    <source>
        <dbReference type="EMBL" id="OCK73868.1"/>
    </source>
</evidence>
<sequence>MVRLVTEDDTGLRVLYEPSAPETSDTRAQKIDIVAVHGIGAHPDDTWSKNVGSPEEPQYVNWLQDPGMLPSTVPNARILRYGYESQWFGDDTVDRVRLKASTIAVQLLLELHVEREEFPYRPLIFVAHCFGGLVVLKALRQAFDNTRKWPGIFASTAGLVFFGTPFRGTEGMKQSEMIEAALSRYRPDQIQGESLRILVPGDEFLQDSVDRFLETRSEPHPAPVACFYETKSSNVGAIVGSSVKREFVVNETSGCLDHSDSIEKYPLARTHFDMNKFGRVSEPSYKIVRKIMTDMAVAAPGLVLARSQYYRNHKGSRFGHTHVSSSLRLEDNHVSSTVGIPKAHFYVPFGRNKLFVGRGPQLEEMDTKFFAEDSYRKVAVFGLGGVGKTQVVLEFAYRTREKRPDCSIFWIPASSVEKVKQAYLDIGQLLQIPGLTDEKIDAMQLVKQKLSQESVGRWLLILDSADDADMWFQKVGNGPQTTALIDYLPRSSKGSVVFTTRDRKAALKMASAKDVMEIREMDKNVATNLLENSLMDPTAADNQETRLKLLDRLTYLPLAIVQAAAYMNANGIMVSDYLSLFEDTEENVIEVLSKDFEDEGRYRDLKNPVATTWLISFEQIRHRDPLAAEYLSYMSCLDANRIPKSLLPAAQPRERVFSAIGTLAGYSFITKRTADSYTKDTVTGDQLFDLHRLVHLATRNWLREKKTLEEWTKKAITRLAEVFPTHDHENQVFWTAYLPHAHYVLESPLLGADNIERLTLLKKVALCLLADGKYFEAEAPFVEVIETISRVLGAEHPFTLANMANLASTYRNQGRWKEAEELEVQVMETSKRVLGEEHPNTLTSMSNLASTFWNQGRWKEAEELQAKELKICSRVLGEEH</sequence>
<dbReference type="InterPro" id="IPR053137">
    <property type="entry name" value="NLR-like"/>
</dbReference>
<dbReference type="Gene3D" id="3.40.50.300">
    <property type="entry name" value="P-loop containing nucleotide triphosphate hydrolases"/>
    <property type="match status" value="1"/>
</dbReference>
<evidence type="ECO:0000313" key="3">
    <source>
        <dbReference type="Proteomes" id="UP000250266"/>
    </source>
</evidence>
<dbReference type="SUPFAM" id="SSF52540">
    <property type="entry name" value="P-loop containing nucleoside triphosphate hydrolases"/>
    <property type="match status" value="1"/>
</dbReference>
<dbReference type="PANTHER" id="PTHR46082">
    <property type="entry name" value="ATP/GTP-BINDING PROTEIN-RELATED"/>
    <property type="match status" value="1"/>
</dbReference>
<dbReference type="Proteomes" id="UP000250266">
    <property type="component" value="Unassembled WGS sequence"/>
</dbReference>
<evidence type="ECO:0000259" key="1">
    <source>
        <dbReference type="Pfam" id="PF00931"/>
    </source>
</evidence>
<protein>
    <recommendedName>
        <fullName evidence="1">NB-ARC domain-containing protein</fullName>
    </recommendedName>
</protein>
<dbReference type="EMBL" id="KV745630">
    <property type="protein sequence ID" value="OCK73868.1"/>
    <property type="molecule type" value="Genomic_DNA"/>
</dbReference>
<dbReference type="InterPro" id="IPR029058">
    <property type="entry name" value="AB_hydrolase_fold"/>
</dbReference>
<dbReference type="Pfam" id="PF00931">
    <property type="entry name" value="NB-ARC"/>
    <property type="match status" value="1"/>
</dbReference>
<dbReference type="Pfam" id="PF13374">
    <property type="entry name" value="TPR_10"/>
    <property type="match status" value="1"/>
</dbReference>
<keyword evidence="3" id="KW-1185">Reference proteome</keyword>
<dbReference type="Gene3D" id="1.25.40.10">
    <property type="entry name" value="Tetratricopeptide repeat domain"/>
    <property type="match status" value="1"/>
</dbReference>
<dbReference type="Pfam" id="PF13424">
    <property type="entry name" value="TPR_12"/>
    <property type="match status" value="1"/>
</dbReference>
<proteinExistence type="predicted"/>
<dbReference type="InterPro" id="IPR027417">
    <property type="entry name" value="P-loop_NTPase"/>
</dbReference>